<gene>
    <name evidence="1" type="ORF">SCALOS_LOCUS8343</name>
</gene>
<name>A0ACA9N8F7_9GLOM</name>
<dbReference type="Proteomes" id="UP000789860">
    <property type="component" value="Unassembled WGS sequence"/>
</dbReference>
<keyword evidence="2" id="KW-1185">Reference proteome</keyword>
<comment type="caution">
    <text evidence="1">The sequence shown here is derived from an EMBL/GenBank/DDBJ whole genome shotgun (WGS) entry which is preliminary data.</text>
</comment>
<organism evidence="1 2">
    <name type="scientific">Scutellospora calospora</name>
    <dbReference type="NCBI Taxonomy" id="85575"/>
    <lineage>
        <taxon>Eukaryota</taxon>
        <taxon>Fungi</taxon>
        <taxon>Fungi incertae sedis</taxon>
        <taxon>Mucoromycota</taxon>
        <taxon>Glomeromycotina</taxon>
        <taxon>Glomeromycetes</taxon>
        <taxon>Diversisporales</taxon>
        <taxon>Gigasporaceae</taxon>
        <taxon>Scutellospora</taxon>
    </lineage>
</organism>
<dbReference type="EMBL" id="CAJVPM010021719">
    <property type="protein sequence ID" value="CAG8641528.1"/>
    <property type="molecule type" value="Genomic_DNA"/>
</dbReference>
<evidence type="ECO:0000313" key="2">
    <source>
        <dbReference type="Proteomes" id="UP000789860"/>
    </source>
</evidence>
<protein>
    <submittedName>
        <fullName evidence="1">1684_t:CDS:1</fullName>
    </submittedName>
</protein>
<proteinExistence type="predicted"/>
<sequence>MGNDFEYHNDFNNFNHKIAESLGTSFENFSFAITKPSIQTTFNFSIPSESKNKEPENKRIYKCKKLLFTQEYFEKIVNDKGKNIQVCKIVNENSQKCGKEYKNIGSSTGNLIIHLQDSYRI</sequence>
<feature type="non-terminal residue" evidence="1">
    <location>
        <position position="121"/>
    </location>
</feature>
<evidence type="ECO:0000313" key="1">
    <source>
        <dbReference type="EMBL" id="CAG8641528.1"/>
    </source>
</evidence>
<reference evidence="1" key="1">
    <citation type="submission" date="2021-06" db="EMBL/GenBank/DDBJ databases">
        <authorList>
            <person name="Kallberg Y."/>
            <person name="Tangrot J."/>
            <person name="Rosling A."/>
        </authorList>
    </citation>
    <scope>NUCLEOTIDE SEQUENCE</scope>
    <source>
        <strain evidence="1">AU212A</strain>
    </source>
</reference>
<accession>A0ACA9N8F7</accession>